<organism evidence="2 3">
    <name type="scientific">Orchesella cincta</name>
    <name type="common">Springtail</name>
    <name type="synonym">Podura cincta</name>
    <dbReference type="NCBI Taxonomy" id="48709"/>
    <lineage>
        <taxon>Eukaryota</taxon>
        <taxon>Metazoa</taxon>
        <taxon>Ecdysozoa</taxon>
        <taxon>Arthropoda</taxon>
        <taxon>Hexapoda</taxon>
        <taxon>Collembola</taxon>
        <taxon>Entomobryomorpha</taxon>
        <taxon>Entomobryoidea</taxon>
        <taxon>Orchesellidae</taxon>
        <taxon>Orchesellinae</taxon>
        <taxon>Orchesella</taxon>
    </lineage>
</organism>
<keyword evidence="1" id="KW-0472">Membrane</keyword>
<sequence>MCFSLLSTFPGIERTARRLFLRLALAYRASYFRKNTLFGWLEIFARFVLIPGAAFGLLVFLSFFLVDTFLRPPAVMVISILDAKEDLNFPDKNPYPESDNGSVVWKVDRFSYFDKFPEKSEEVLGRFEKLPSGQQLNKKGRGFWVYKNVPRTKTASTNGIENGDEEEYVYTDLSASTASIRAMKIMEHLKSAGRDPEELEVAVGIRAYLDGEAMIVVRFQDGITHQIEGRRLSKRVFGNKGFCYKILDDIPFDKRIDMVQILPITTSFKRHAIAIVDQVVIVVAQRGVTESIIHTLIPSGWC</sequence>
<dbReference type="Proteomes" id="UP000094527">
    <property type="component" value="Unassembled WGS sequence"/>
</dbReference>
<reference evidence="2 3" key="1">
    <citation type="journal article" date="2016" name="Genome Biol. Evol.">
        <title>Gene Family Evolution Reflects Adaptation to Soil Environmental Stressors in the Genome of the Collembolan Orchesella cincta.</title>
        <authorList>
            <person name="Faddeeva-Vakhrusheva A."/>
            <person name="Derks M.F."/>
            <person name="Anvar S.Y."/>
            <person name="Agamennone V."/>
            <person name="Suring W."/>
            <person name="Smit S."/>
            <person name="van Straalen N.M."/>
            <person name="Roelofs D."/>
        </authorList>
    </citation>
    <scope>NUCLEOTIDE SEQUENCE [LARGE SCALE GENOMIC DNA]</scope>
    <source>
        <tissue evidence="2">Mixed pool</tissue>
    </source>
</reference>
<accession>A0A1D2N459</accession>
<evidence type="ECO:0000313" key="2">
    <source>
        <dbReference type="EMBL" id="ODN00049.1"/>
    </source>
</evidence>
<proteinExistence type="predicted"/>
<evidence type="ECO:0000256" key="1">
    <source>
        <dbReference type="SAM" id="Phobius"/>
    </source>
</evidence>
<name>A0A1D2N459_ORCCI</name>
<gene>
    <name evidence="2" type="ORF">Ocin01_06633</name>
</gene>
<dbReference type="AlphaFoldDB" id="A0A1D2N459"/>
<keyword evidence="1" id="KW-1133">Transmembrane helix</keyword>
<feature type="transmembrane region" description="Helical" evidence="1">
    <location>
        <begin position="43"/>
        <end position="66"/>
    </location>
</feature>
<dbReference type="EMBL" id="LJIJ01000236">
    <property type="protein sequence ID" value="ODN00049.1"/>
    <property type="molecule type" value="Genomic_DNA"/>
</dbReference>
<comment type="caution">
    <text evidence="2">The sequence shown here is derived from an EMBL/GenBank/DDBJ whole genome shotgun (WGS) entry which is preliminary data.</text>
</comment>
<keyword evidence="3" id="KW-1185">Reference proteome</keyword>
<protein>
    <submittedName>
        <fullName evidence="2">Uncharacterized protein</fullName>
    </submittedName>
</protein>
<keyword evidence="1" id="KW-0812">Transmembrane</keyword>
<evidence type="ECO:0000313" key="3">
    <source>
        <dbReference type="Proteomes" id="UP000094527"/>
    </source>
</evidence>